<evidence type="ECO:0000313" key="1">
    <source>
        <dbReference type="EMBL" id="TNN44784.1"/>
    </source>
</evidence>
<dbReference type="Proteomes" id="UP000314294">
    <property type="component" value="Unassembled WGS sequence"/>
</dbReference>
<sequence>MAPRVPETDHSVLTLDQSLHHLLALLMFAVVTQECAEGPSSLSLNRQHLLQHQEPQGVTCLSTWAHISGEDGEDAKGEVLVQQFPRQQSRQTTVTLQQLLMQPPAQREANLLLREQQSRQQLRELMRKHPRGQRRVSGHQRTKRTEAMKKVLSSGQNCLQSFLQTSWASEPSSFTTWKDQQHREHHHEQVVQQTVQRQGHAGELSKNTQDQLRDQVMDQVKDQV</sequence>
<organism evidence="1 2">
    <name type="scientific">Liparis tanakae</name>
    <name type="common">Tanaka's snailfish</name>
    <dbReference type="NCBI Taxonomy" id="230148"/>
    <lineage>
        <taxon>Eukaryota</taxon>
        <taxon>Metazoa</taxon>
        <taxon>Chordata</taxon>
        <taxon>Craniata</taxon>
        <taxon>Vertebrata</taxon>
        <taxon>Euteleostomi</taxon>
        <taxon>Actinopterygii</taxon>
        <taxon>Neopterygii</taxon>
        <taxon>Teleostei</taxon>
        <taxon>Neoteleostei</taxon>
        <taxon>Acanthomorphata</taxon>
        <taxon>Eupercaria</taxon>
        <taxon>Perciformes</taxon>
        <taxon>Cottioidei</taxon>
        <taxon>Cottales</taxon>
        <taxon>Liparidae</taxon>
        <taxon>Liparis</taxon>
    </lineage>
</organism>
<protein>
    <submittedName>
        <fullName evidence="1">Uncharacterized protein</fullName>
    </submittedName>
</protein>
<keyword evidence="2" id="KW-1185">Reference proteome</keyword>
<dbReference type="EMBL" id="SRLO01000885">
    <property type="protein sequence ID" value="TNN44784.1"/>
    <property type="molecule type" value="Genomic_DNA"/>
</dbReference>
<evidence type="ECO:0000313" key="2">
    <source>
        <dbReference type="Proteomes" id="UP000314294"/>
    </source>
</evidence>
<gene>
    <name evidence="1" type="ORF">EYF80_045033</name>
</gene>
<dbReference type="AlphaFoldDB" id="A0A4Z2FW21"/>
<name>A0A4Z2FW21_9TELE</name>
<comment type="caution">
    <text evidence="1">The sequence shown here is derived from an EMBL/GenBank/DDBJ whole genome shotgun (WGS) entry which is preliminary data.</text>
</comment>
<reference evidence="1 2" key="1">
    <citation type="submission" date="2019-03" db="EMBL/GenBank/DDBJ databases">
        <title>First draft genome of Liparis tanakae, snailfish: a comprehensive survey of snailfish specific genes.</title>
        <authorList>
            <person name="Kim W."/>
            <person name="Song I."/>
            <person name="Jeong J.-H."/>
            <person name="Kim D."/>
            <person name="Kim S."/>
            <person name="Ryu S."/>
            <person name="Song J.Y."/>
            <person name="Lee S.K."/>
        </authorList>
    </citation>
    <scope>NUCLEOTIDE SEQUENCE [LARGE SCALE GENOMIC DNA]</scope>
    <source>
        <tissue evidence="1">Muscle</tissue>
    </source>
</reference>
<accession>A0A4Z2FW21</accession>
<proteinExistence type="predicted"/>